<dbReference type="InterPro" id="IPR039896">
    <property type="entry name" value="Red-like"/>
</dbReference>
<evidence type="ECO:0000259" key="7">
    <source>
        <dbReference type="Pfam" id="PF07808"/>
    </source>
</evidence>
<gene>
    <name evidence="8" type="ORF">Glove_458g4</name>
</gene>
<feature type="region of interest" description="Disordered" evidence="5">
    <location>
        <begin position="447"/>
        <end position="466"/>
    </location>
</feature>
<feature type="region of interest" description="Disordered" evidence="5">
    <location>
        <begin position="546"/>
        <end position="565"/>
    </location>
</feature>
<organism evidence="8 9">
    <name type="scientific">Diversispora epigaea</name>
    <dbReference type="NCBI Taxonomy" id="1348612"/>
    <lineage>
        <taxon>Eukaryota</taxon>
        <taxon>Fungi</taxon>
        <taxon>Fungi incertae sedis</taxon>
        <taxon>Mucoromycota</taxon>
        <taxon>Glomeromycotina</taxon>
        <taxon>Glomeromycetes</taxon>
        <taxon>Diversisporales</taxon>
        <taxon>Diversisporaceae</taxon>
        <taxon>Diversispora</taxon>
    </lineage>
</organism>
<dbReference type="InterPro" id="IPR012916">
    <property type="entry name" value="RED_N"/>
</dbReference>
<accession>A0A397GNT5</accession>
<name>A0A397GNT5_9GLOM</name>
<feature type="compositionally biased region" description="Basic and acidic residues" evidence="5">
    <location>
        <begin position="9"/>
        <end position="21"/>
    </location>
</feature>
<feature type="compositionally biased region" description="Basic and acidic residues" evidence="5">
    <location>
        <begin position="76"/>
        <end position="101"/>
    </location>
</feature>
<dbReference type="Pfam" id="PF07808">
    <property type="entry name" value="RED_N"/>
    <property type="match status" value="1"/>
</dbReference>
<keyword evidence="9" id="KW-1185">Reference proteome</keyword>
<dbReference type="OrthoDB" id="3366823at2759"/>
<comment type="caution">
    <text evidence="8">The sequence shown here is derived from an EMBL/GenBank/DDBJ whole genome shotgun (WGS) entry which is preliminary data.</text>
</comment>
<feature type="compositionally biased region" description="Basic and acidic residues" evidence="5">
    <location>
        <begin position="352"/>
        <end position="361"/>
    </location>
</feature>
<dbReference type="PANTHER" id="PTHR12765">
    <property type="entry name" value="RED PROTEIN IK FACTOR CYTOKINE IK"/>
    <property type="match status" value="1"/>
</dbReference>
<dbReference type="Proteomes" id="UP000266861">
    <property type="component" value="Unassembled WGS sequence"/>
</dbReference>
<feature type="region of interest" description="Disordered" evidence="5">
    <location>
        <begin position="1"/>
        <end position="105"/>
    </location>
</feature>
<dbReference type="GO" id="GO:0005634">
    <property type="term" value="C:nucleus"/>
    <property type="evidence" value="ECO:0007669"/>
    <property type="project" value="UniProtKB-SubCell"/>
</dbReference>
<evidence type="ECO:0000313" key="9">
    <source>
        <dbReference type="Proteomes" id="UP000266861"/>
    </source>
</evidence>
<evidence type="ECO:0000256" key="1">
    <source>
        <dbReference type="ARBA" id="ARBA00004123"/>
    </source>
</evidence>
<feature type="domain" description="RED-like N-terminal" evidence="7">
    <location>
        <begin position="70"/>
        <end position="288"/>
    </location>
</feature>
<feature type="compositionally biased region" description="Basic and acidic residues" evidence="5">
    <location>
        <begin position="448"/>
        <end position="459"/>
    </location>
</feature>
<comment type="similarity">
    <text evidence="2">Belongs to the RED family.</text>
</comment>
<proteinExistence type="inferred from homology"/>
<evidence type="ECO:0008006" key="10">
    <source>
        <dbReference type="Google" id="ProtNLM"/>
    </source>
</evidence>
<dbReference type="Pfam" id="PF07807">
    <property type="entry name" value="RED_C"/>
    <property type="match status" value="1"/>
</dbReference>
<dbReference type="AlphaFoldDB" id="A0A397GNT5"/>
<feature type="region of interest" description="Disordered" evidence="5">
    <location>
        <begin position="280"/>
        <end position="300"/>
    </location>
</feature>
<feature type="compositionally biased region" description="Polar residues" evidence="5">
    <location>
        <begin position="384"/>
        <end position="399"/>
    </location>
</feature>
<evidence type="ECO:0000259" key="6">
    <source>
        <dbReference type="Pfam" id="PF07807"/>
    </source>
</evidence>
<comment type="subcellular location">
    <subcellularLocation>
        <location evidence="1">Nucleus</location>
    </subcellularLocation>
</comment>
<keyword evidence="3" id="KW-0677">Repeat</keyword>
<keyword evidence="4" id="KW-0539">Nucleus</keyword>
<dbReference type="STRING" id="1348612.A0A397GNT5"/>
<feature type="region of interest" description="Disordered" evidence="5">
    <location>
        <begin position="513"/>
        <end position="534"/>
    </location>
</feature>
<evidence type="ECO:0000256" key="2">
    <source>
        <dbReference type="ARBA" id="ARBA00006660"/>
    </source>
</evidence>
<sequence>MTESNTQETKPKGLNQDDFRKLLQTPRPGDAPSKGILGNATPRQRIPPPQTPKVGSGSFAKPEIPSSKLKKSTRFRKLETSDAETTDNKYRDRAAERRKGANPDYQETEQILKALNSETLEAKLIYEQSKYLGGDTEHTHLVKGLDYALLAKVRNEITQDDDNDNEMDNENNEMEMIERIKEESQETLKINSRLARNIYEIAIVEAKKKPPKENELFVAGRMAYVFELDDEKDNHGDAFAIPTTIIRSKADINNPTGTDKSTNDLVIEKISRVMAYVRKSASTENKGKRVKKKPKEKQPEEILKEKVAAIDDSEDIFADAGRDYHIIMKEDKQDKLEEDNINSQSQLNEESSVSKEIDSIERNYFGASEEEEGEKDSMDIDNMQEAQQLKTLMQQAATDNTEKPKEENQNINIGNENTKSSKGIKRKLYGQDSYDGNYSIYGMEEDTRENAYESGHSDSDSDNTMGIEHTIRDQGVTKNKKAQLSRWDFDTVEEWQAYKNNVTAMPKSAFQFGVKTGDGRRTRRSGKELTEKQKLDRDFQKISKIIERKYGKEENEATSKKKQKK</sequence>
<reference evidence="8 9" key="1">
    <citation type="submission" date="2018-08" db="EMBL/GenBank/DDBJ databases">
        <title>Genome and evolution of the arbuscular mycorrhizal fungus Diversispora epigaea (formerly Glomus versiforme) and its bacterial endosymbionts.</title>
        <authorList>
            <person name="Sun X."/>
            <person name="Fei Z."/>
            <person name="Harrison M."/>
        </authorList>
    </citation>
    <scope>NUCLEOTIDE SEQUENCE [LARGE SCALE GENOMIC DNA]</scope>
    <source>
        <strain evidence="8 9">IT104</strain>
    </source>
</reference>
<feature type="domain" description="Protein RED C-terminal" evidence="6">
    <location>
        <begin position="459"/>
        <end position="559"/>
    </location>
</feature>
<feature type="compositionally biased region" description="Basic and acidic residues" evidence="5">
    <location>
        <begin position="546"/>
        <end position="559"/>
    </location>
</feature>
<dbReference type="InterPro" id="IPR012492">
    <property type="entry name" value="RED_C"/>
</dbReference>
<evidence type="ECO:0000256" key="3">
    <source>
        <dbReference type="ARBA" id="ARBA00022737"/>
    </source>
</evidence>
<evidence type="ECO:0000256" key="5">
    <source>
        <dbReference type="SAM" id="MobiDB-lite"/>
    </source>
</evidence>
<feature type="compositionally biased region" description="Basic and acidic residues" evidence="5">
    <location>
        <begin position="517"/>
        <end position="534"/>
    </location>
</feature>
<dbReference type="EMBL" id="PQFF01000400">
    <property type="protein sequence ID" value="RHZ52711.1"/>
    <property type="molecule type" value="Genomic_DNA"/>
</dbReference>
<evidence type="ECO:0000256" key="4">
    <source>
        <dbReference type="ARBA" id="ARBA00023242"/>
    </source>
</evidence>
<protein>
    <recommendedName>
        <fullName evidence="10">RED-like N-terminal domain-containing protein</fullName>
    </recommendedName>
</protein>
<feature type="compositionally biased region" description="Polar residues" evidence="5">
    <location>
        <begin position="341"/>
        <end position="351"/>
    </location>
</feature>
<feature type="region of interest" description="Disordered" evidence="5">
    <location>
        <begin position="335"/>
        <end position="428"/>
    </location>
</feature>
<evidence type="ECO:0000313" key="8">
    <source>
        <dbReference type="EMBL" id="RHZ52711.1"/>
    </source>
</evidence>